<reference evidence="1" key="1">
    <citation type="submission" date="2014-09" db="EMBL/GenBank/DDBJ databases">
        <authorList>
            <person name="Magalhaes I.L.F."/>
            <person name="Oliveira U."/>
            <person name="Santos F.R."/>
            <person name="Vidigal T.H.D.A."/>
            <person name="Brescovit A.D."/>
            <person name="Santos A.J."/>
        </authorList>
    </citation>
    <scope>NUCLEOTIDE SEQUENCE</scope>
    <source>
        <tissue evidence="1">Shoot tissue taken approximately 20 cm above the soil surface</tissue>
    </source>
</reference>
<accession>A0A0A8ZFL3</accession>
<evidence type="ECO:0000313" key="1">
    <source>
        <dbReference type="EMBL" id="JAD38179.1"/>
    </source>
</evidence>
<reference evidence="1" key="2">
    <citation type="journal article" date="2015" name="Data Brief">
        <title>Shoot transcriptome of the giant reed, Arundo donax.</title>
        <authorList>
            <person name="Barrero R.A."/>
            <person name="Guerrero F.D."/>
            <person name="Moolhuijzen P."/>
            <person name="Goolsby J.A."/>
            <person name="Tidwell J."/>
            <person name="Bellgard S.E."/>
            <person name="Bellgard M.I."/>
        </authorList>
    </citation>
    <scope>NUCLEOTIDE SEQUENCE</scope>
    <source>
        <tissue evidence="1">Shoot tissue taken approximately 20 cm above the soil surface</tissue>
    </source>
</reference>
<dbReference type="AlphaFoldDB" id="A0A0A8ZFL3"/>
<proteinExistence type="predicted"/>
<dbReference type="EMBL" id="GBRH01259716">
    <property type="protein sequence ID" value="JAD38179.1"/>
    <property type="molecule type" value="Transcribed_RNA"/>
</dbReference>
<protein>
    <submittedName>
        <fullName evidence="1">Uncharacterized protein</fullName>
    </submittedName>
</protein>
<organism evidence="1">
    <name type="scientific">Arundo donax</name>
    <name type="common">Giant reed</name>
    <name type="synonym">Donax arundinaceus</name>
    <dbReference type="NCBI Taxonomy" id="35708"/>
    <lineage>
        <taxon>Eukaryota</taxon>
        <taxon>Viridiplantae</taxon>
        <taxon>Streptophyta</taxon>
        <taxon>Embryophyta</taxon>
        <taxon>Tracheophyta</taxon>
        <taxon>Spermatophyta</taxon>
        <taxon>Magnoliopsida</taxon>
        <taxon>Liliopsida</taxon>
        <taxon>Poales</taxon>
        <taxon>Poaceae</taxon>
        <taxon>PACMAD clade</taxon>
        <taxon>Arundinoideae</taxon>
        <taxon>Arundineae</taxon>
        <taxon>Arundo</taxon>
    </lineage>
</organism>
<name>A0A0A8ZFL3_ARUDO</name>
<sequence length="47" mass="5434">MSLNQSMKPHSWKRNNQNPGYFLVTSKMHALYTTSKRLQPSIGQVNN</sequence>